<dbReference type="Proteomes" id="UP000248340">
    <property type="component" value="Unassembled WGS sequence"/>
</dbReference>
<feature type="transmembrane region" description="Helical" evidence="1">
    <location>
        <begin position="16"/>
        <end position="37"/>
    </location>
</feature>
<name>A0A319C6W1_9EURO</name>
<protein>
    <submittedName>
        <fullName evidence="2">Uncharacterized protein</fullName>
    </submittedName>
</protein>
<keyword evidence="3" id="KW-1185">Reference proteome</keyword>
<evidence type="ECO:0000313" key="2">
    <source>
        <dbReference type="EMBL" id="PYH79569.1"/>
    </source>
</evidence>
<dbReference type="VEuPathDB" id="FungiDB:BO82DRAFT_404206"/>
<dbReference type="STRING" id="1448315.A0A319C6W1"/>
<dbReference type="OrthoDB" id="10426570at2759"/>
<dbReference type="EMBL" id="KZ821718">
    <property type="protein sequence ID" value="PYH79569.1"/>
    <property type="molecule type" value="Genomic_DNA"/>
</dbReference>
<keyword evidence="1" id="KW-1133">Transmembrane helix</keyword>
<reference evidence="2 3" key="1">
    <citation type="submission" date="2016-12" db="EMBL/GenBank/DDBJ databases">
        <title>The genomes of Aspergillus section Nigri reveals drivers in fungal speciation.</title>
        <authorList>
            <consortium name="DOE Joint Genome Institute"/>
            <person name="Vesth T.C."/>
            <person name="Nybo J."/>
            <person name="Theobald S."/>
            <person name="Brandl J."/>
            <person name="Frisvad J.C."/>
            <person name="Nielsen K.F."/>
            <person name="Lyhne E.K."/>
            <person name="Kogle M.E."/>
            <person name="Kuo A."/>
            <person name="Riley R."/>
            <person name="Clum A."/>
            <person name="Nolan M."/>
            <person name="Lipzen A."/>
            <person name="Salamov A."/>
            <person name="Henrissat B."/>
            <person name="Wiebenga A."/>
            <person name="De Vries R.P."/>
            <person name="Grigoriev I.V."/>
            <person name="Mortensen U.H."/>
            <person name="Andersen M.R."/>
            <person name="Baker S.E."/>
        </authorList>
    </citation>
    <scope>NUCLEOTIDE SEQUENCE [LARGE SCALE GENOMIC DNA]</scope>
    <source>
        <strain evidence="2 3">CBS 121591</strain>
    </source>
</reference>
<dbReference type="GeneID" id="37142165"/>
<organism evidence="2 3">
    <name type="scientific">Aspergillus uvarum CBS 121591</name>
    <dbReference type="NCBI Taxonomy" id="1448315"/>
    <lineage>
        <taxon>Eukaryota</taxon>
        <taxon>Fungi</taxon>
        <taxon>Dikarya</taxon>
        <taxon>Ascomycota</taxon>
        <taxon>Pezizomycotina</taxon>
        <taxon>Eurotiomycetes</taxon>
        <taxon>Eurotiomycetidae</taxon>
        <taxon>Eurotiales</taxon>
        <taxon>Aspergillaceae</taxon>
        <taxon>Aspergillus</taxon>
        <taxon>Aspergillus subgen. Circumdati</taxon>
    </lineage>
</organism>
<feature type="transmembrane region" description="Helical" evidence="1">
    <location>
        <begin position="161"/>
        <end position="182"/>
    </location>
</feature>
<keyword evidence="1" id="KW-0472">Membrane</keyword>
<sequence length="370" mass="40818">MTSSSSRSLLLAARPALQLNVLLGTGVWLSIIFSGALKRVFQLALSEGYAAARYTGIPGLDTLTSFHRTAHLTTSAGAPTPRTLQIVHLFCGLGSIWTAMILETCRQKSLPQVLRHTLKWHLANMWIGPHVITPLYCLLHLQPPGTLSGDSEDTVRSNKPLIDYLVPLKVLTFVLPVALMHLPGSQNPPDTVKVHLAMLIHTWPLWVVGAAYLAQERRNRILVRPTPSAPREQQQQLRSVYQWAFYAASASHLVTMFWCLSLGEEASASARLQTMFVPPLPRTEQLIAHPREPIYFVTKWGNALCASAVCIWASVAYLRTCKLHAAAAAAAVPSMPLSLLVLKLSWRMVVLGPYAVAVQLLIWKHDVLSV</sequence>
<dbReference type="AlphaFoldDB" id="A0A319C6W1"/>
<evidence type="ECO:0000313" key="3">
    <source>
        <dbReference type="Proteomes" id="UP000248340"/>
    </source>
</evidence>
<accession>A0A319C6W1</accession>
<feature type="transmembrane region" description="Helical" evidence="1">
    <location>
        <begin position="194"/>
        <end position="214"/>
    </location>
</feature>
<proteinExistence type="predicted"/>
<dbReference type="RefSeq" id="XP_025489769.1">
    <property type="nucleotide sequence ID" value="XM_025639423.1"/>
</dbReference>
<evidence type="ECO:0000256" key="1">
    <source>
        <dbReference type="SAM" id="Phobius"/>
    </source>
</evidence>
<keyword evidence="1" id="KW-0812">Transmembrane</keyword>
<gene>
    <name evidence="2" type="ORF">BO82DRAFT_404206</name>
</gene>